<proteinExistence type="predicted"/>
<dbReference type="Pfam" id="PF04205">
    <property type="entry name" value="FMN_bind"/>
    <property type="match status" value="1"/>
</dbReference>
<dbReference type="GO" id="GO:0016020">
    <property type="term" value="C:membrane"/>
    <property type="evidence" value="ECO:0007669"/>
    <property type="project" value="InterPro"/>
</dbReference>
<accession>A0AAW6UBT3</accession>
<dbReference type="Gene3D" id="3.90.1010.20">
    <property type="match status" value="1"/>
</dbReference>
<keyword evidence="3" id="KW-1185">Reference proteome</keyword>
<dbReference type="Proteomes" id="UP001431532">
    <property type="component" value="Unassembled WGS sequence"/>
</dbReference>
<evidence type="ECO:0000313" key="2">
    <source>
        <dbReference type="EMBL" id="MDI6453084.1"/>
    </source>
</evidence>
<comment type="caution">
    <text evidence="2">The sequence shown here is derived from an EMBL/GenBank/DDBJ whole genome shotgun (WGS) entry which is preliminary data.</text>
</comment>
<feature type="domain" description="FMN-binding" evidence="1">
    <location>
        <begin position="45"/>
        <end position="116"/>
    </location>
</feature>
<protein>
    <submittedName>
        <fullName evidence="2">FMN-binding protein</fullName>
    </submittedName>
</protein>
<evidence type="ECO:0000313" key="3">
    <source>
        <dbReference type="Proteomes" id="UP001431532"/>
    </source>
</evidence>
<sequence>MIILAIIAGVIYFVNRSNAEFAKLREVEITNVDLSAIDDGVYQGEYKSFPVEAIVLVTIENHMITNIEIVKHLTGQGRAAEDIIFDVVFFQSLEVDVVAGATYSSKVILLAIKNALE</sequence>
<name>A0AAW6UBT3_9MOLU</name>
<dbReference type="AlphaFoldDB" id="A0AAW6UBT3"/>
<dbReference type="InterPro" id="IPR007329">
    <property type="entry name" value="FMN-bd"/>
</dbReference>
<gene>
    <name evidence="2" type="ORF">QJ521_05880</name>
</gene>
<reference evidence="2" key="1">
    <citation type="submission" date="2023-05" db="EMBL/GenBank/DDBJ databases">
        <title>Mariniplasma microaerophilum sp. nov., a novel anaerobic mollicute isolated from terrestrial mud volcano, Taman Peninsula, Russia.</title>
        <authorList>
            <person name="Khomyakova M.A."/>
            <person name="Merkel A.Y."/>
            <person name="Slobodkin A.I."/>
        </authorList>
    </citation>
    <scope>NUCLEOTIDE SEQUENCE</scope>
    <source>
        <strain evidence="2">M4Ah</strain>
    </source>
</reference>
<dbReference type="EMBL" id="JASCXW010000017">
    <property type="protein sequence ID" value="MDI6453084.1"/>
    <property type="molecule type" value="Genomic_DNA"/>
</dbReference>
<dbReference type="RefSeq" id="WP_282839513.1">
    <property type="nucleotide sequence ID" value="NZ_JASCXW010000017.1"/>
</dbReference>
<organism evidence="2 3">
    <name type="scientific">Peloplasma aerotolerans</name>
    <dbReference type="NCBI Taxonomy" id="3044389"/>
    <lineage>
        <taxon>Bacteria</taxon>
        <taxon>Bacillati</taxon>
        <taxon>Mycoplasmatota</taxon>
        <taxon>Mollicutes</taxon>
        <taxon>Acholeplasmatales</taxon>
        <taxon>Acholeplasmataceae</taxon>
        <taxon>Peloplasma</taxon>
    </lineage>
</organism>
<evidence type="ECO:0000259" key="1">
    <source>
        <dbReference type="SMART" id="SM00900"/>
    </source>
</evidence>
<dbReference type="GO" id="GO:0010181">
    <property type="term" value="F:FMN binding"/>
    <property type="evidence" value="ECO:0007669"/>
    <property type="project" value="InterPro"/>
</dbReference>
<dbReference type="SMART" id="SM00900">
    <property type="entry name" value="FMN_bind"/>
    <property type="match status" value="1"/>
</dbReference>